<reference evidence="2" key="1">
    <citation type="submission" date="2023-08" db="EMBL/GenBank/DDBJ databases">
        <authorList>
            <person name="Messyasz A."/>
            <person name="Mannisto M.K."/>
            <person name="Kerkhof L.J."/>
            <person name="Haggblom M."/>
        </authorList>
    </citation>
    <scope>NUCLEOTIDE SEQUENCE</scope>
    <source>
        <strain evidence="2">X5P6</strain>
    </source>
</reference>
<reference evidence="2" key="2">
    <citation type="journal article" date="2024" name="Environ. Microbiol.">
        <title>Genome analysis and description of Tunturibacter gen. nov. expands the diversity of Terriglobia in tundra soils.</title>
        <authorList>
            <person name="Messyasz A."/>
            <person name="Mannisto M.K."/>
            <person name="Kerkhof L.J."/>
            <person name="Haggblom M.M."/>
        </authorList>
    </citation>
    <scope>NUCLEOTIDE SEQUENCE</scope>
    <source>
        <strain evidence="2">X5P6</strain>
    </source>
</reference>
<gene>
    <name evidence="2" type="ORF">RBB77_00255</name>
</gene>
<dbReference type="Gene3D" id="3.40.50.720">
    <property type="entry name" value="NAD(P)-binding Rossmann-like Domain"/>
    <property type="match status" value="1"/>
</dbReference>
<evidence type="ECO:0000313" key="2">
    <source>
        <dbReference type="EMBL" id="XCB33345.1"/>
    </source>
</evidence>
<dbReference type="InterPro" id="IPR051604">
    <property type="entry name" value="Ergot_Alk_Oxidoreductase"/>
</dbReference>
<sequence length="294" mass="31378">MYAIMGISGRVGGAIAENLLAQGEQIRAIVRNPEKAARWRERGAEIAIADVDDPDALASAFAGTDGVFLMVPPNFAPAPGFPETRKTLAAYHAALVKALPKKAVYLSSIGAEQTSGLGLITSSHLLEQTLGDLPIAHAFLRAGWFMENHAWDVTTAQSEGKIFSNLYPLDRKFSLVATADIGKAGADVLRQEWKGTRHIEVAGPEQYSPNDIAHALSSSLGRTIEAVAVPREKWTEFFVGQGMPEGRTEPRAEMVDGFNSGWIHFGVAGTEHITGTTSLTSVIANLAANGSQEA</sequence>
<evidence type="ECO:0000259" key="1">
    <source>
        <dbReference type="Pfam" id="PF05368"/>
    </source>
</evidence>
<dbReference type="KEGG" id="tpsc:RBB77_00255"/>
<dbReference type="PANTHER" id="PTHR43162:SF1">
    <property type="entry name" value="PRESTALK A DIFFERENTIATION PROTEIN A"/>
    <property type="match status" value="1"/>
</dbReference>
<dbReference type="InterPro" id="IPR008030">
    <property type="entry name" value="NmrA-like"/>
</dbReference>
<dbReference type="Pfam" id="PF05368">
    <property type="entry name" value="NmrA"/>
    <property type="match status" value="1"/>
</dbReference>
<dbReference type="EMBL" id="CP132942">
    <property type="protein sequence ID" value="XCB33345.1"/>
    <property type="molecule type" value="Genomic_DNA"/>
</dbReference>
<name>A0AAU7ZQZ5_9BACT</name>
<protein>
    <submittedName>
        <fullName evidence="2">NmrA family NAD(P)-binding protein</fullName>
    </submittedName>
</protein>
<dbReference type="RefSeq" id="WP_353064183.1">
    <property type="nucleotide sequence ID" value="NZ_CP132942.1"/>
</dbReference>
<dbReference type="PANTHER" id="PTHR43162">
    <property type="match status" value="1"/>
</dbReference>
<feature type="domain" description="NmrA-like" evidence="1">
    <location>
        <begin position="3"/>
        <end position="250"/>
    </location>
</feature>
<dbReference type="Gene3D" id="3.90.25.10">
    <property type="entry name" value="UDP-galactose 4-epimerase, domain 1"/>
    <property type="match status" value="1"/>
</dbReference>
<dbReference type="InterPro" id="IPR036291">
    <property type="entry name" value="NAD(P)-bd_dom_sf"/>
</dbReference>
<proteinExistence type="predicted"/>
<organism evidence="2">
    <name type="scientific">Tunturiibacter psychrotolerans</name>
    <dbReference type="NCBI Taxonomy" id="3069686"/>
    <lineage>
        <taxon>Bacteria</taxon>
        <taxon>Pseudomonadati</taxon>
        <taxon>Acidobacteriota</taxon>
        <taxon>Terriglobia</taxon>
        <taxon>Terriglobales</taxon>
        <taxon>Acidobacteriaceae</taxon>
        <taxon>Tunturiibacter</taxon>
    </lineage>
</organism>
<dbReference type="SUPFAM" id="SSF51735">
    <property type="entry name" value="NAD(P)-binding Rossmann-fold domains"/>
    <property type="match status" value="1"/>
</dbReference>
<dbReference type="AlphaFoldDB" id="A0AAU7ZQZ5"/>
<accession>A0AAU7ZQZ5</accession>